<dbReference type="Gene3D" id="1.20.920.10">
    <property type="entry name" value="Bromodomain-like"/>
    <property type="match status" value="1"/>
</dbReference>
<feature type="domain" description="Bromo" evidence="2">
    <location>
        <begin position="42"/>
        <end position="79"/>
    </location>
</feature>
<keyword evidence="1" id="KW-0103">Bromodomain</keyword>
<keyword evidence="4" id="KW-1185">Reference proteome</keyword>
<dbReference type="InterPro" id="IPR001487">
    <property type="entry name" value="Bromodomain"/>
</dbReference>
<dbReference type="RefSeq" id="XP_001297240.1">
    <property type="nucleotide sequence ID" value="XM_001297239.1"/>
</dbReference>
<accession>A2GEV6</accession>
<dbReference type="SUPFAM" id="SSF47370">
    <property type="entry name" value="Bromodomain"/>
    <property type="match status" value="1"/>
</dbReference>
<reference evidence="3" key="1">
    <citation type="submission" date="2006-10" db="EMBL/GenBank/DDBJ databases">
        <authorList>
            <person name="Amadeo P."/>
            <person name="Zhao Q."/>
            <person name="Wortman J."/>
            <person name="Fraser-Liggett C."/>
            <person name="Carlton J."/>
        </authorList>
    </citation>
    <scope>NUCLEOTIDE SEQUENCE</scope>
    <source>
        <strain evidence="3">G3</strain>
    </source>
</reference>
<dbReference type="VEuPathDB" id="TrichDB:TVAGG3_0060800"/>
<organism evidence="3 4">
    <name type="scientific">Trichomonas vaginalis (strain ATCC PRA-98 / G3)</name>
    <dbReference type="NCBI Taxonomy" id="412133"/>
    <lineage>
        <taxon>Eukaryota</taxon>
        <taxon>Metamonada</taxon>
        <taxon>Parabasalia</taxon>
        <taxon>Trichomonadida</taxon>
        <taxon>Trichomonadidae</taxon>
        <taxon>Trichomonas</taxon>
    </lineage>
</organism>
<evidence type="ECO:0000313" key="3">
    <source>
        <dbReference type="EMBL" id="EAX84310.1"/>
    </source>
</evidence>
<evidence type="ECO:0000313" key="4">
    <source>
        <dbReference type="Proteomes" id="UP000001542"/>
    </source>
</evidence>
<dbReference type="KEGG" id="tva:4741943"/>
<dbReference type="InterPro" id="IPR036427">
    <property type="entry name" value="Bromodomain-like_sf"/>
</dbReference>
<reference evidence="3" key="2">
    <citation type="journal article" date="2007" name="Science">
        <title>Draft genome sequence of the sexually transmitted pathogen Trichomonas vaginalis.</title>
        <authorList>
            <person name="Carlton J.M."/>
            <person name="Hirt R.P."/>
            <person name="Silva J.C."/>
            <person name="Delcher A.L."/>
            <person name="Schatz M."/>
            <person name="Zhao Q."/>
            <person name="Wortman J.R."/>
            <person name="Bidwell S.L."/>
            <person name="Alsmark U.C.M."/>
            <person name="Besteiro S."/>
            <person name="Sicheritz-Ponten T."/>
            <person name="Noel C.J."/>
            <person name="Dacks J.B."/>
            <person name="Foster P.G."/>
            <person name="Simillion C."/>
            <person name="Van de Peer Y."/>
            <person name="Miranda-Saavedra D."/>
            <person name="Barton G.J."/>
            <person name="Westrop G.D."/>
            <person name="Mueller S."/>
            <person name="Dessi D."/>
            <person name="Fiori P.L."/>
            <person name="Ren Q."/>
            <person name="Paulsen I."/>
            <person name="Zhang H."/>
            <person name="Bastida-Corcuera F.D."/>
            <person name="Simoes-Barbosa A."/>
            <person name="Brown M.T."/>
            <person name="Hayes R.D."/>
            <person name="Mukherjee M."/>
            <person name="Okumura C.Y."/>
            <person name="Schneider R."/>
            <person name="Smith A.J."/>
            <person name="Vanacova S."/>
            <person name="Villalvazo M."/>
            <person name="Haas B.J."/>
            <person name="Pertea M."/>
            <person name="Feldblyum T.V."/>
            <person name="Utterback T.R."/>
            <person name="Shu C.L."/>
            <person name="Osoegawa K."/>
            <person name="de Jong P.J."/>
            <person name="Hrdy I."/>
            <person name="Horvathova L."/>
            <person name="Zubacova Z."/>
            <person name="Dolezal P."/>
            <person name="Malik S.B."/>
            <person name="Logsdon J.M. Jr."/>
            <person name="Henze K."/>
            <person name="Gupta A."/>
            <person name="Wang C.C."/>
            <person name="Dunne R.L."/>
            <person name="Upcroft J.A."/>
            <person name="Upcroft P."/>
            <person name="White O."/>
            <person name="Salzberg S.L."/>
            <person name="Tang P."/>
            <person name="Chiu C.-H."/>
            <person name="Lee Y.-S."/>
            <person name="Embley T.M."/>
            <person name="Coombs G.H."/>
            <person name="Mottram J.C."/>
            <person name="Tachezy J."/>
            <person name="Fraser-Liggett C.M."/>
            <person name="Johnson P.J."/>
        </authorList>
    </citation>
    <scope>NUCLEOTIDE SEQUENCE [LARGE SCALE GENOMIC DNA]</scope>
    <source>
        <strain evidence="3">G3</strain>
    </source>
</reference>
<dbReference type="OrthoDB" id="10524769at2759"/>
<protein>
    <recommendedName>
        <fullName evidence="2">Bromo domain-containing protein</fullName>
    </recommendedName>
</protein>
<dbReference type="VEuPathDB" id="TrichDB:TVAG_515910"/>
<dbReference type="SMR" id="A2GEV6"/>
<dbReference type="InParanoid" id="A2GEV6"/>
<evidence type="ECO:0000256" key="1">
    <source>
        <dbReference type="ARBA" id="ARBA00023117"/>
    </source>
</evidence>
<sequence>MNPITVKLEDGGWTPALHQIAIEVIDSLINRPASALISDPKEHQITFQSVREKLSKKKYSTIEEWGNEIRLIFKKAKDTKEDLSIDVAEEFEIKFERKYQQIVELSHFKFKTATKRIVEDIDDLKEKYKDLE</sequence>
<name>A2GEV6_TRIV3</name>
<dbReference type="EMBL" id="DS115433">
    <property type="protein sequence ID" value="EAX84310.1"/>
    <property type="molecule type" value="Genomic_DNA"/>
</dbReference>
<proteinExistence type="predicted"/>
<gene>
    <name evidence="3" type="ORF">TVAG_515910</name>
</gene>
<dbReference type="Pfam" id="PF00439">
    <property type="entry name" value="Bromodomain"/>
    <property type="match status" value="1"/>
</dbReference>
<evidence type="ECO:0000259" key="2">
    <source>
        <dbReference type="Pfam" id="PF00439"/>
    </source>
</evidence>
<dbReference type="Proteomes" id="UP000001542">
    <property type="component" value="Unassembled WGS sequence"/>
</dbReference>
<dbReference type="AlphaFoldDB" id="A2GEV6"/>